<accession>A0ABR7XAC3</accession>
<keyword evidence="2" id="KW-1185">Reference proteome</keyword>
<dbReference type="EMBL" id="JACWMW010000006">
    <property type="protein sequence ID" value="MBD1387539.1"/>
    <property type="molecule type" value="Genomic_DNA"/>
</dbReference>
<reference evidence="1 2" key="1">
    <citation type="submission" date="2020-09" db="EMBL/GenBank/DDBJ databases">
        <title>Novel species of Mucilaginibacter isolated from a glacier on the Tibetan Plateau.</title>
        <authorList>
            <person name="Liu Q."/>
            <person name="Xin Y.-H."/>
        </authorList>
    </citation>
    <scope>NUCLEOTIDE SEQUENCE [LARGE SCALE GENOMIC DNA]</scope>
    <source>
        <strain evidence="1 2">CGMCC 1.13878</strain>
    </source>
</reference>
<dbReference type="RefSeq" id="WP_191177380.1">
    <property type="nucleotide sequence ID" value="NZ_JACWMW010000006.1"/>
</dbReference>
<name>A0ABR7XAC3_9SPHI</name>
<gene>
    <name evidence="1" type="ORF">IDJ75_19800</name>
</gene>
<organism evidence="1 2">
    <name type="scientific">Mucilaginibacter rigui</name>
    <dbReference type="NCBI Taxonomy" id="534635"/>
    <lineage>
        <taxon>Bacteria</taxon>
        <taxon>Pseudomonadati</taxon>
        <taxon>Bacteroidota</taxon>
        <taxon>Sphingobacteriia</taxon>
        <taxon>Sphingobacteriales</taxon>
        <taxon>Sphingobacteriaceae</taxon>
        <taxon>Mucilaginibacter</taxon>
    </lineage>
</organism>
<sequence length="61" mass="6489">MKINSTQQTANLKFTALSKKEMAKISGGGLPGDMTAKERCEYNNVGRCGACDKDGTFTPCA</sequence>
<dbReference type="InterPro" id="IPR010133">
    <property type="entry name" value="Bacteriocin_signal_seq"/>
</dbReference>
<dbReference type="Proteomes" id="UP000618754">
    <property type="component" value="Unassembled WGS sequence"/>
</dbReference>
<proteinExistence type="predicted"/>
<comment type="caution">
    <text evidence="1">The sequence shown here is derived from an EMBL/GenBank/DDBJ whole genome shotgun (WGS) entry which is preliminary data.</text>
</comment>
<protein>
    <submittedName>
        <fullName evidence="1">Bacteriocin</fullName>
    </submittedName>
</protein>
<evidence type="ECO:0000313" key="2">
    <source>
        <dbReference type="Proteomes" id="UP000618754"/>
    </source>
</evidence>
<dbReference type="NCBIfam" id="TIGR01847">
    <property type="entry name" value="bacteriocin_sig"/>
    <property type="match status" value="1"/>
</dbReference>
<evidence type="ECO:0000313" key="1">
    <source>
        <dbReference type="EMBL" id="MBD1387539.1"/>
    </source>
</evidence>